<name>A0A066WBJ8_TILAU</name>
<feature type="compositionally biased region" description="Low complexity" evidence="6">
    <location>
        <begin position="31"/>
        <end position="44"/>
    </location>
</feature>
<dbReference type="InParanoid" id="A0A066WBJ8"/>
<protein>
    <recommendedName>
        <fullName evidence="7">C2H2-type domain-containing protein</fullName>
    </recommendedName>
</protein>
<dbReference type="PANTHER" id="PTHR23057">
    <property type="entry name" value="JUXTAPOSED WITH ANOTHER ZINC FINGER PROTEIN 1"/>
    <property type="match status" value="1"/>
</dbReference>
<evidence type="ECO:0000313" key="9">
    <source>
        <dbReference type="Proteomes" id="UP000027361"/>
    </source>
</evidence>
<dbReference type="FunCoup" id="A0A066WBJ8">
    <property type="interactions" value="155"/>
</dbReference>
<feature type="region of interest" description="Disordered" evidence="6">
    <location>
        <begin position="713"/>
        <end position="740"/>
    </location>
</feature>
<dbReference type="GO" id="GO:0008270">
    <property type="term" value="F:zinc ion binding"/>
    <property type="evidence" value="ECO:0007669"/>
    <property type="project" value="UniProtKB-KW"/>
</dbReference>
<dbReference type="Gene3D" id="3.30.160.60">
    <property type="entry name" value="Classic Zinc Finger"/>
    <property type="match status" value="1"/>
</dbReference>
<dbReference type="SUPFAM" id="SSF57667">
    <property type="entry name" value="beta-beta-alpha zinc fingers"/>
    <property type="match status" value="1"/>
</dbReference>
<dbReference type="PANTHER" id="PTHR23057:SF0">
    <property type="entry name" value="JUXTAPOSED WITH ANOTHER ZINC FINGER PROTEIN 1"/>
    <property type="match status" value="1"/>
</dbReference>
<accession>A0A066WBJ8</accession>
<evidence type="ECO:0000256" key="2">
    <source>
        <dbReference type="ARBA" id="ARBA00022737"/>
    </source>
</evidence>
<sequence>MPIPIPICTGGNAGAQRDGSQHGASRRRNDSISNMSTSISNNGGMSMSIGAGPGSYGAGMCPMSFSNSYSKSPFGTSFRFLSGASSGSYKGSTPMSYGKDVNEMMDYSIAQFATSTWSETQVITPSSLSSKLETTFCRNFTCCGQELDDLHDLLQHYEECHVRFDDTDEFGSNTPPGMVNDDGSSEDSSNSSSPSSPKSIAQAAAAAAATNAAAGNKAGNGTPSVGMPISNPLSTPGLCAGAAANSAAGNNNNNRKRSFNQFSTTPSNSSSVMHQSLRRALIDGGIAGARRQASPYSTPGGSIPGTPVGEPDLDALLGGHGGATAAFSALSLRNNNFEEHNLPSCAPPNLFFPANGVSGATTTATASGTVPSSSTNSQPPSKRERLNSSSSGTMPNPNTLNPDGTPKFDPKNVIMLPGNIEKPYKCPAPGCDKAYKQMNGLKYHRLHGHCNQNNVPILQTATAQAALIAAQQQQASSSSSLAGQPGGASAASSPVVTTPGTATTPTGAPKPGFFTAATVAAVMATTSAAPGISTQTRAAASTTPNSTAPNSPYAAVAAALPGSPAGSSASISAGADRQSTPAPAPAALSSTSSSSVSAGSVLAGQASVMRAGSQNNKQVLYLCQVGTCGKTYKNLNGLRYHYLHSGSHGLLGLQVLHANGGGNSAKMGNDGRALVSTDTLKPEEVARAARLAAEMQAKKSSVTQKTVEMVQAQALAGGGPGHNHKQAQDLEKALASDEAP</sequence>
<dbReference type="GO" id="GO:0005634">
    <property type="term" value="C:nucleus"/>
    <property type="evidence" value="ECO:0007669"/>
    <property type="project" value="TreeGrafter"/>
</dbReference>
<feature type="region of interest" description="Disordered" evidence="6">
    <location>
        <begin position="1"/>
        <end position="44"/>
    </location>
</feature>
<keyword evidence="3 5" id="KW-0863">Zinc-finger</keyword>
<dbReference type="EMBL" id="JMSN01000025">
    <property type="protein sequence ID" value="KDN48459.1"/>
    <property type="molecule type" value="Genomic_DNA"/>
</dbReference>
<dbReference type="PROSITE" id="PS50157">
    <property type="entry name" value="ZINC_FINGER_C2H2_2"/>
    <property type="match status" value="2"/>
</dbReference>
<dbReference type="STRING" id="1037660.A0A066WBJ8"/>
<dbReference type="InterPro" id="IPR013087">
    <property type="entry name" value="Znf_C2H2_type"/>
</dbReference>
<feature type="region of interest" description="Disordered" evidence="6">
    <location>
        <begin position="290"/>
        <end position="310"/>
    </location>
</feature>
<proteinExistence type="predicted"/>
<keyword evidence="1" id="KW-0479">Metal-binding</keyword>
<keyword evidence="9" id="KW-1185">Reference proteome</keyword>
<feature type="domain" description="C2H2-type" evidence="7">
    <location>
        <begin position="621"/>
        <end position="648"/>
    </location>
</feature>
<dbReference type="InterPro" id="IPR051580">
    <property type="entry name" value="ZnF-Chromatin_assoc"/>
</dbReference>
<dbReference type="OrthoDB" id="1662883at2759"/>
<dbReference type="InterPro" id="IPR036236">
    <property type="entry name" value="Znf_C2H2_sf"/>
</dbReference>
<keyword evidence="4" id="KW-0862">Zinc</keyword>
<evidence type="ECO:0000256" key="1">
    <source>
        <dbReference type="ARBA" id="ARBA00022723"/>
    </source>
</evidence>
<organism evidence="8 9">
    <name type="scientific">Tilletiaria anomala (strain ATCC 24038 / CBS 436.72 / UBC 951)</name>
    <dbReference type="NCBI Taxonomy" id="1037660"/>
    <lineage>
        <taxon>Eukaryota</taxon>
        <taxon>Fungi</taxon>
        <taxon>Dikarya</taxon>
        <taxon>Basidiomycota</taxon>
        <taxon>Ustilaginomycotina</taxon>
        <taxon>Exobasidiomycetes</taxon>
        <taxon>Georgefischeriales</taxon>
        <taxon>Tilletiariaceae</taxon>
        <taxon>Tilletiaria</taxon>
    </lineage>
</organism>
<feature type="region of interest" description="Disordered" evidence="6">
    <location>
        <begin position="478"/>
        <end position="509"/>
    </location>
</feature>
<dbReference type="GeneID" id="25265622"/>
<feature type="compositionally biased region" description="Basic and acidic residues" evidence="6">
    <location>
        <begin position="726"/>
        <end position="740"/>
    </location>
</feature>
<keyword evidence="2" id="KW-0677">Repeat</keyword>
<evidence type="ECO:0000313" key="8">
    <source>
        <dbReference type="EMBL" id="KDN48459.1"/>
    </source>
</evidence>
<feature type="region of interest" description="Disordered" evidence="6">
    <location>
        <begin position="168"/>
        <end position="204"/>
    </location>
</feature>
<comment type="caution">
    <text evidence="8">The sequence shown here is derived from an EMBL/GenBank/DDBJ whole genome shotgun (WGS) entry which is preliminary data.</text>
</comment>
<evidence type="ECO:0000256" key="4">
    <source>
        <dbReference type="ARBA" id="ARBA00022833"/>
    </source>
</evidence>
<evidence type="ECO:0000256" key="6">
    <source>
        <dbReference type="SAM" id="MobiDB-lite"/>
    </source>
</evidence>
<gene>
    <name evidence="8" type="ORF">K437DRAFT_262259</name>
</gene>
<feature type="domain" description="C2H2-type" evidence="7">
    <location>
        <begin position="424"/>
        <end position="454"/>
    </location>
</feature>
<evidence type="ECO:0000256" key="3">
    <source>
        <dbReference type="ARBA" id="ARBA00022771"/>
    </source>
</evidence>
<feature type="region of interest" description="Disordered" evidence="6">
    <location>
        <begin position="566"/>
        <end position="594"/>
    </location>
</feature>
<dbReference type="PROSITE" id="PS00028">
    <property type="entry name" value="ZINC_FINGER_C2H2_1"/>
    <property type="match status" value="1"/>
</dbReference>
<dbReference type="RefSeq" id="XP_013244115.1">
    <property type="nucleotide sequence ID" value="XM_013388661.1"/>
</dbReference>
<evidence type="ECO:0000256" key="5">
    <source>
        <dbReference type="PROSITE-ProRule" id="PRU00042"/>
    </source>
</evidence>
<feature type="compositionally biased region" description="Low complexity" evidence="6">
    <location>
        <begin position="186"/>
        <end position="204"/>
    </location>
</feature>
<dbReference type="SMART" id="SM00355">
    <property type="entry name" value="ZnF_C2H2"/>
    <property type="match status" value="3"/>
</dbReference>
<dbReference type="Proteomes" id="UP000027361">
    <property type="component" value="Unassembled WGS sequence"/>
</dbReference>
<reference evidence="8 9" key="1">
    <citation type="submission" date="2014-05" db="EMBL/GenBank/DDBJ databases">
        <title>Draft genome sequence of a rare smut relative, Tilletiaria anomala UBC 951.</title>
        <authorList>
            <consortium name="DOE Joint Genome Institute"/>
            <person name="Toome M."/>
            <person name="Kuo A."/>
            <person name="Henrissat B."/>
            <person name="Lipzen A."/>
            <person name="Tritt A."/>
            <person name="Yoshinaga Y."/>
            <person name="Zane M."/>
            <person name="Barry K."/>
            <person name="Grigoriev I.V."/>
            <person name="Spatafora J.W."/>
            <person name="Aimea M.C."/>
        </authorList>
    </citation>
    <scope>NUCLEOTIDE SEQUENCE [LARGE SCALE GENOMIC DNA]</scope>
    <source>
        <strain evidence="8 9">UBC 951</strain>
    </source>
</reference>
<dbReference type="OMA" id="ICQVGAC"/>
<dbReference type="AlphaFoldDB" id="A0A066WBJ8"/>
<dbReference type="HOGENOM" id="CLU_436225_0_0_1"/>
<evidence type="ECO:0000259" key="7">
    <source>
        <dbReference type="PROSITE" id="PS50157"/>
    </source>
</evidence>
<feature type="region of interest" description="Disordered" evidence="6">
    <location>
        <begin position="362"/>
        <end position="413"/>
    </location>
</feature>
<feature type="compositionally biased region" description="Low complexity" evidence="6">
    <location>
        <begin position="362"/>
        <end position="375"/>
    </location>
</feature>
<feature type="compositionally biased region" description="Polar residues" evidence="6">
    <location>
        <begin position="387"/>
        <end position="402"/>
    </location>
</feature>